<sequence length="36" mass="3822">MGQIKELIDTVNAFAPNPLAVICLALVLAIILALKM</sequence>
<feature type="transmembrane region" description="Helical" evidence="1">
    <location>
        <begin position="15"/>
        <end position="34"/>
    </location>
</feature>
<gene>
    <name evidence="2" type="ORF">EDE11_101162</name>
</gene>
<evidence type="ECO:0000256" key="1">
    <source>
        <dbReference type="SAM" id="Phobius"/>
    </source>
</evidence>
<comment type="caution">
    <text evidence="2">The sequence shown here is derived from an EMBL/GenBank/DDBJ whole genome shotgun (WGS) entry which is preliminary data.</text>
</comment>
<reference evidence="2 3" key="1">
    <citation type="submission" date="2019-03" db="EMBL/GenBank/DDBJ databases">
        <title>Systems level insights into methane cycling in arid and semi-arid ecosystems.</title>
        <authorList>
            <person name="Kalyuzhnaya M."/>
        </authorList>
    </citation>
    <scope>NUCLEOTIDE SEQUENCE [LARGE SCALE GENOMIC DNA]</scope>
    <source>
        <strain evidence="2 3">S-1</strain>
    </source>
</reference>
<organism evidence="2 3">
    <name type="scientific">Methylomonas methanica</name>
    <dbReference type="NCBI Taxonomy" id="421"/>
    <lineage>
        <taxon>Bacteria</taxon>
        <taxon>Pseudomonadati</taxon>
        <taxon>Pseudomonadota</taxon>
        <taxon>Gammaproteobacteria</taxon>
        <taxon>Methylococcales</taxon>
        <taxon>Methylococcaceae</taxon>
        <taxon>Methylomonas</taxon>
    </lineage>
</organism>
<name>A0ABY2CW02_METMH</name>
<accession>A0ABY2CW02</accession>
<keyword evidence="3" id="KW-1185">Reference proteome</keyword>
<keyword evidence="1" id="KW-0812">Transmembrane</keyword>
<evidence type="ECO:0000313" key="3">
    <source>
        <dbReference type="Proteomes" id="UP000295649"/>
    </source>
</evidence>
<proteinExistence type="predicted"/>
<evidence type="ECO:0000313" key="2">
    <source>
        <dbReference type="EMBL" id="TCV88373.1"/>
    </source>
</evidence>
<dbReference type="Proteomes" id="UP000295649">
    <property type="component" value="Unassembled WGS sequence"/>
</dbReference>
<protein>
    <submittedName>
        <fullName evidence="2">Uncharacterized protein</fullName>
    </submittedName>
</protein>
<keyword evidence="1" id="KW-1133">Transmembrane helix</keyword>
<dbReference type="EMBL" id="SMCN01000001">
    <property type="protein sequence ID" value="TCV88373.1"/>
    <property type="molecule type" value="Genomic_DNA"/>
</dbReference>
<keyword evidence="1" id="KW-0472">Membrane</keyword>